<accession>W9RN35</accession>
<dbReference type="PANTHER" id="PTHR33470:SF40">
    <property type="entry name" value="PROTEIN SEED AND ROOT HAIR PROTECTIVE PROTEIN"/>
    <property type="match status" value="1"/>
</dbReference>
<organism evidence="4 5">
    <name type="scientific">Morus notabilis</name>
    <dbReference type="NCBI Taxonomy" id="981085"/>
    <lineage>
        <taxon>Eukaryota</taxon>
        <taxon>Viridiplantae</taxon>
        <taxon>Streptophyta</taxon>
        <taxon>Embryophyta</taxon>
        <taxon>Tracheophyta</taxon>
        <taxon>Spermatophyta</taxon>
        <taxon>Magnoliopsida</taxon>
        <taxon>eudicotyledons</taxon>
        <taxon>Gunneridae</taxon>
        <taxon>Pentapetalae</taxon>
        <taxon>rosids</taxon>
        <taxon>fabids</taxon>
        <taxon>Rosales</taxon>
        <taxon>Moraceae</taxon>
        <taxon>Moreae</taxon>
        <taxon>Morus</taxon>
    </lineage>
</organism>
<dbReference type="Pfam" id="PF01190">
    <property type="entry name" value="Pollen_Ole_e_1"/>
    <property type="match status" value="1"/>
</dbReference>
<feature type="compositionally biased region" description="Polar residues" evidence="2">
    <location>
        <begin position="319"/>
        <end position="338"/>
    </location>
</feature>
<feature type="compositionally biased region" description="Basic and acidic residues" evidence="2">
    <location>
        <begin position="306"/>
        <end position="315"/>
    </location>
</feature>
<feature type="signal peptide" evidence="3">
    <location>
        <begin position="1"/>
        <end position="22"/>
    </location>
</feature>
<gene>
    <name evidence="4" type="ORF">L484_003341</name>
</gene>
<evidence type="ECO:0000256" key="1">
    <source>
        <dbReference type="ARBA" id="ARBA00022729"/>
    </source>
</evidence>
<dbReference type="PANTHER" id="PTHR33470">
    <property type="entry name" value="OS01G0164075 PROTEIN"/>
    <property type="match status" value="1"/>
</dbReference>
<name>W9RN35_9ROSA</name>
<dbReference type="AlphaFoldDB" id="W9RN35"/>
<evidence type="ECO:0000256" key="3">
    <source>
        <dbReference type="SAM" id="SignalP"/>
    </source>
</evidence>
<reference evidence="5" key="1">
    <citation type="submission" date="2013-01" db="EMBL/GenBank/DDBJ databases">
        <title>Draft Genome Sequence of a Mulberry Tree, Morus notabilis C.K. Schneid.</title>
        <authorList>
            <person name="He N."/>
            <person name="Zhao S."/>
        </authorList>
    </citation>
    <scope>NUCLEOTIDE SEQUENCE</scope>
</reference>
<proteinExistence type="predicted"/>
<keyword evidence="5" id="KW-1185">Reference proteome</keyword>
<evidence type="ECO:0000313" key="5">
    <source>
        <dbReference type="Proteomes" id="UP000030645"/>
    </source>
</evidence>
<dbReference type="Proteomes" id="UP000030645">
    <property type="component" value="Unassembled WGS sequence"/>
</dbReference>
<feature type="chain" id="PRO_5004931499" evidence="3">
    <location>
        <begin position="23"/>
        <end position="345"/>
    </location>
</feature>
<evidence type="ECO:0000256" key="2">
    <source>
        <dbReference type="SAM" id="MobiDB-lite"/>
    </source>
</evidence>
<dbReference type="GO" id="GO:0071944">
    <property type="term" value="C:cell periphery"/>
    <property type="evidence" value="ECO:0007669"/>
    <property type="project" value="TreeGrafter"/>
</dbReference>
<dbReference type="EMBL" id="KE344439">
    <property type="protein sequence ID" value="EXB62112.1"/>
    <property type="molecule type" value="Genomic_DNA"/>
</dbReference>
<evidence type="ECO:0000313" key="4">
    <source>
        <dbReference type="EMBL" id="EXB62112.1"/>
    </source>
</evidence>
<feature type="region of interest" description="Disordered" evidence="2">
    <location>
        <begin position="286"/>
        <end position="345"/>
    </location>
</feature>
<protein>
    <submittedName>
        <fullName evidence="4">Uncharacterized protein</fullName>
    </submittedName>
</protein>
<keyword evidence="1 3" id="KW-0732">Signal</keyword>
<sequence length="345" mass="39074">MALTRLLFPLALLSLLIVIVSAEYVPYTQNSDHVDIHQQQLINHGHDDRVDNDLSSSTLPLDVDNLLGNLLDDKQDHNEQHKQQLGEQNFVPNDQNYEKTKPYQGQGNIVPIKQYYGKEQKTTYDQAHGGIYSHNNLVVIQGFVLCESEANKYYPLQGAEVEIICPSSYESTGYDKAPYNTILHPKTDEKGCFLETLPANDKYINLKECKAYPKYSPSEKCNVPAYTASNGVRLSLLRNEEDKAYYTAGNLIYTPNTHYSTANSYPDSNDHSVQNAHKEIAIPAKPISYKKSKPEGQEYTILKKPTNYEKPKSGEQEYSVPTKQISYKKQEPQGQNYTAPPPGRY</sequence>